<protein>
    <submittedName>
        <fullName evidence="1">Uncharacterized protein</fullName>
    </submittedName>
</protein>
<dbReference type="Proteomes" id="UP001060085">
    <property type="component" value="Linkage Group LG04"/>
</dbReference>
<keyword evidence="2" id="KW-1185">Reference proteome</keyword>
<gene>
    <name evidence="1" type="ORF">M9H77_15249</name>
</gene>
<accession>A0ACC0AXA4</accession>
<evidence type="ECO:0000313" key="1">
    <source>
        <dbReference type="EMBL" id="KAI5665396.1"/>
    </source>
</evidence>
<dbReference type="EMBL" id="CM044704">
    <property type="protein sequence ID" value="KAI5665396.1"/>
    <property type="molecule type" value="Genomic_DNA"/>
</dbReference>
<name>A0ACC0AXA4_CATRO</name>
<evidence type="ECO:0000313" key="2">
    <source>
        <dbReference type="Proteomes" id="UP001060085"/>
    </source>
</evidence>
<comment type="caution">
    <text evidence="1">The sequence shown here is derived from an EMBL/GenBank/DDBJ whole genome shotgun (WGS) entry which is preliminary data.</text>
</comment>
<sequence length="436" mass="49103">MVPKITLKSIFPGCFSSKSLPMESKKQPFNPHSCSGGRLSLSDISDPGSPLSMNDLSNSILGSNLHSFTLSELKFITNDFSSTNFLGEGGFGPVFKGFLDDKIRPGLDPQPVAVKLLDLDGNQGHREWLAEVVFLGQLRHPYLVKLIGYCCEDEHRLLVYEYMARGNLENQLFRRYSVSLPWLTRIKIALCAAKGLAFLHEEEKPVIYRDFKASNILLDSDYNAKLSDFGLAKDGPEGDNTHVTTRVMGTHGYAAPEYIMTGHLTTMSDVYGFGVVLLELLTGKRAVDKKRPSREQNLVEWARPLLKDYQNNLDKFIDQKLEGKFSIEGAKRASILAYECLSHYAKNRPTMNRVVKTLENILSLNDISIGHNFVYIVPNGDQMVGEKKENCGKLRGRIGNRQRHRGKSRAVYSDTALYRTWKYEIKSPEAIDGQRN</sequence>
<organism evidence="1 2">
    <name type="scientific">Catharanthus roseus</name>
    <name type="common">Madagascar periwinkle</name>
    <name type="synonym">Vinca rosea</name>
    <dbReference type="NCBI Taxonomy" id="4058"/>
    <lineage>
        <taxon>Eukaryota</taxon>
        <taxon>Viridiplantae</taxon>
        <taxon>Streptophyta</taxon>
        <taxon>Embryophyta</taxon>
        <taxon>Tracheophyta</taxon>
        <taxon>Spermatophyta</taxon>
        <taxon>Magnoliopsida</taxon>
        <taxon>eudicotyledons</taxon>
        <taxon>Gunneridae</taxon>
        <taxon>Pentapetalae</taxon>
        <taxon>asterids</taxon>
        <taxon>lamiids</taxon>
        <taxon>Gentianales</taxon>
        <taxon>Apocynaceae</taxon>
        <taxon>Rauvolfioideae</taxon>
        <taxon>Vinceae</taxon>
        <taxon>Catharanthinae</taxon>
        <taxon>Catharanthus</taxon>
    </lineage>
</organism>
<proteinExistence type="predicted"/>
<reference evidence="2" key="1">
    <citation type="journal article" date="2023" name="Nat. Plants">
        <title>Single-cell RNA sequencing provides a high-resolution roadmap for understanding the multicellular compartmentation of specialized metabolism.</title>
        <authorList>
            <person name="Sun S."/>
            <person name="Shen X."/>
            <person name="Li Y."/>
            <person name="Li Y."/>
            <person name="Wang S."/>
            <person name="Li R."/>
            <person name="Zhang H."/>
            <person name="Shen G."/>
            <person name="Guo B."/>
            <person name="Wei J."/>
            <person name="Xu J."/>
            <person name="St-Pierre B."/>
            <person name="Chen S."/>
            <person name="Sun C."/>
        </authorList>
    </citation>
    <scope>NUCLEOTIDE SEQUENCE [LARGE SCALE GENOMIC DNA]</scope>
</reference>